<dbReference type="InterPro" id="IPR018357">
    <property type="entry name" value="Hexapep_transf_CS"/>
</dbReference>
<organism evidence="10 11">
    <name type="scientific">Thermocoleostomius sinensis A174</name>
    <dbReference type="NCBI Taxonomy" id="2016057"/>
    <lineage>
        <taxon>Bacteria</taxon>
        <taxon>Bacillati</taxon>
        <taxon>Cyanobacteriota</taxon>
        <taxon>Cyanophyceae</taxon>
        <taxon>Oculatellales</taxon>
        <taxon>Oculatellaceae</taxon>
        <taxon>Thermocoleostomius</taxon>
    </lineage>
</organism>
<evidence type="ECO:0000256" key="7">
    <source>
        <dbReference type="ARBA" id="ARBA00023315"/>
    </source>
</evidence>
<name>A0A9E8ZJE4_9CYAN</name>
<dbReference type="EMBL" id="CP113797">
    <property type="protein sequence ID" value="WAL62310.1"/>
    <property type="molecule type" value="Genomic_DNA"/>
</dbReference>
<dbReference type="EC" id="2.3.1.129" evidence="10"/>
<dbReference type="Pfam" id="PF00132">
    <property type="entry name" value="Hexapep"/>
    <property type="match status" value="1"/>
</dbReference>
<dbReference type="GO" id="GO:0031470">
    <property type="term" value="C:carboxysome"/>
    <property type="evidence" value="ECO:0007669"/>
    <property type="project" value="UniProtKB-ARBA"/>
</dbReference>
<reference evidence="10" key="1">
    <citation type="submission" date="2022-12" db="EMBL/GenBank/DDBJ databases">
        <title>Polyphasic identification of a Novel Hot-Spring Cyanobacterium Ocullathermofonsia sinensis gen nov. sp. nov. and Genomic Insights on its Adaptations to the Thermal Habitat.</title>
        <authorList>
            <person name="Daroch M."/>
            <person name="Tang J."/>
            <person name="Jiang Y."/>
        </authorList>
    </citation>
    <scope>NUCLEOTIDE SEQUENCE</scope>
    <source>
        <strain evidence="10">PKUAC-SCTA174</strain>
    </source>
</reference>
<dbReference type="GO" id="GO:0016020">
    <property type="term" value="C:membrane"/>
    <property type="evidence" value="ECO:0007669"/>
    <property type="project" value="GOC"/>
</dbReference>
<dbReference type="CDD" id="cd03351">
    <property type="entry name" value="LbH_UDP-GlcNAc_AT"/>
    <property type="match status" value="1"/>
</dbReference>
<dbReference type="Gene3D" id="2.160.10.10">
    <property type="entry name" value="Hexapeptide repeat proteins"/>
    <property type="match status" value="1"/>
</dbReference>
<dbReference type="Gene3D" id="1.20.1180.10">
    <property type="entry name" value="Udp N-acetylglucosamine O-acyltransferase, C-terminal domain"/>
    <property type="match status" value="1"/>
</dbReference>
<dbReference type="PANTHER" id="PTHR43480">
    <property type="entry name" value="ACYL-[ACYL-CARRIER-PROTEIN]--UDP-N-ACETYLGLUCOSAMINE O-ACYLTRANSFERASE"/>
    <property type="match status" value="1"/>
</dbReference>
<dbReference type="InterPro" id="IPR011004">
    <property type="entry name" value="Trimer_LpxA-like_sf"/>
</dbReference>
<evidence type="ECO:0000256" key="6">
    <source>
        <dbReference type="ARBA" id="ARBA00023098"/>
    </source>
</evidence>
<evidence type="ECO:0000256" key="5">
    <source>
        <dbReference type="ARBA" id="ARBA00022737"/>
    </source>
</evidence>
<dbReference type="NCBIfam" id="NF003657">
    <property type="entry name" value="PRK05289.1"/>
    <property type="match status" value="1"/>
</dbReference>
<evidence type="ECO:0000256" key="3">
    <source>
        <dbReference type="ARBA" id="ARBA00022556"/>
    </source>
</evidence>
<gene>
    <name evidence="10" type="primary">lpxA</name>
    <name evidence="10" type="ORF">OXH18_10060</name>
</gene>
<accession>A0A9E8ZJE4</accession>
<evidence type="ECO:0000313" key="10">
    <source>
        <dbReference type="EMBL" id="WAL62310.1"/>
    </source>
</evidence>
<dbReference type="Pfam" id="PF13720">
    <property type="entry name" value="Acetyltransf_11"/>
    <property type="match status" value="1"/>
</dbReference>
<dbReference type="NCBIfam" id="TIGR01852">
    <property type="entry name" value="lipid_A_lpxA"/>
    <property type="match status" value="1"/>
</dbReference>
<dbReference type="KEGG" id="tsin:OXH18_10060"/>
<evidence type="ECO:0000256" key="2">
    <source>
        <dbReference type="ARBA" id="ARBA00022516"/>
    </source>
</evidence>
<dbReference type="GO" id="GO:0043886">
    <property type="term" value="F:structural constituent of carboxysome shell"/>
    <property type="evidence" value="ECO:0007669"/>
    <property type="project" value="UniProtKB-ARBA"/>
</dbReference>
<dbReference type="InterPro" id="IPR001451">
    <property type="entry name" value="Hexapep"/>
</dbReference>
<evidence type="ECO:0000256" key="8">
    <source>
        <dbReference type="SAM" id="MobiDB-lite"/>
    </source>
</evidence>
<keyword evidence="11" id="KW-1185">Reference proteome</keyword>
<keyword evidence="6" id="KW-0443">Lipid metabolism</keyword>
<evidence type="ECO:0000256" key="4">
    <source>
        <dbReference type="ARBA" id="ARBA00022679"/>
    </source>
</evidence>
<sequence>MTTLIHPTAVIHPRAELHPSVQVGAYAVIGEQVRVGPDTVIGHHVVLDGNTEIGARNQIFPGAAIGLEPQDLKYDGSLTLVKIGDDNTIREYVTINRATAAGEATIIGNGNLLMAYAHVAHNCVIEDQVIITNAVSIAGHVRIESNARLGGMVGIHQFVHVGRYAMIGAMSKIVRDVPPFMRVDGNPACVRTLNQVGLQRAGLADEDNGGTLRTLKKAFRLLYRSNLSFQQALEQLDLLPDSEHLQHLRQFLRMSQSPERRGLTPGKRKAKSEASGE</sequence>
<dbReference type="GO" id="GO:0009245">
    <property type="term" value="P:lipid A biosynthetic process"/>
    <property type="evidence" value="ECO:0007669"/>
    <property type="project" value="UniProtKB-KW"/>
</dbReference>
<dbReference type="GO" id="GO:0008780">
    <property type="term" value="F:acyl-[acyl-carrier-protein]-UDP-N-acetylglucosamine O-acyltransferase activity"/>
    <property type="evidence" value="ECO:0007669"/>
    <property type="project" value="UniProtKB-EC"/>
</dbReference>
<keyword evidence="2" id="KW-0444">Lipid biosynthesis</keyword>
<evidence type="ECO:0000313" key="11">
    <source>
        <dbReference type="Proteomes" id="UP001163152"/>
    </source>
</evidence>
<dbReference type="SUPFAM" id="SSF51161">
    <property type="entry name" value="Trimeric LpxA-like enzymes"/>
    <property type="match status" value="1"/>
</dbReference>
<keyword evidence="4 10" id="KW-0808">Transferase</keyword>
<keyword evidence="1" id="KW-0963">Cytoplasm</keyword>
<dbReference type="PROSITE" id="PS00101">
    <property type="entry name" value="HEXAPEP_TRANSFERASES"/>
    <property type="match status" value="1"/>
</dbReference>
<protein>
    <submittedName>
        <fullName evidence="10">Acyl-ACP--UDP-N-acetylglucosamine O-acyltransferase</fullName>
        <ecNumber evidence="10">2.3.1.129</ecNumber>
    </submittedName>
</protein>
<keyword evidence="7 10" id="KW-0012">Acyltransferase</keyword>
<feature type="region of interest" description="Disordered" evidence="8">
    <location>
        <begin position="253"/>
        <end position="277"/>
    </location>
</feature>
<dbReference type="PANTHER" id="PTHR43480:SF1">
    <property type="entry name" value="ACYL-[ACYL-CARRIER-PROTEIN]--UDP-N-ACETYLGLUCOSAMINE O-ACYLTRANSFERASE, MITOCHONDRIAL-RELATED"/>
    <property type="match status" value="1"/>
</dbReference>
<dbReference type="PIRSF" id="PIRSF000456">
    <property type="entry name" value="UDP-GlcNAc_acltr"/>
    <property type="match status" value="1"/>
</dbReference>
<dbReference type="InterPro" id="IPR029098">
    <property type="entry name" value="Acetyltransf_C"/>
</dbReference>
<dbReference type="Proteomes" id="UP001163152">
    <property type="component" value="Chromosome"/>
</dbReference>
<dbReference type="InterPro" id="IPR010137">
    <property type="entry name" value="Lipid_A_LpxA"/>
</dbReference>
<keyword evidence="3" id="KW-0441">Lipid A biosynthesis</keyword>
<keyword evidence="5" id="KW-0677">Repeat</keyword>
<dbReference type="InterPro" id="IPR037157">
    <property type="entry name" value="Acetyltransf_C_sf"/>
</dbReference>
<evidence type="ECO:0000259" key="9">
    <source>
        <dbReference type="Pfam" id="PF13720"/>
    </source>
</evidence>
<dbReference type="AlphaFoldDB" id="A0A9E8ZJE4"/>
<evidence type="ECO:0000256" key="1">
    <source>
        <dbReference type="ARBA" id="ARBA00022490"/>
    </source>
</evidence>
<proteinExistence type="predicted"/>
<feature type="domain" description="UDP N-acetylglucosamine O-acyltransferase C-terminal" evidence="9">
    <location>
        <begin position="176"/>
        <end position="262"/>
    </location>
</feature>
<dbReference type="RefSeq" id="WP_268612578.1">
    <property type="nucleotide sequence ID" value="NZ_CP113797.1"/>
</dbReference>